<keyword evidence="2" id="KW-1133">Transmembrane helix</keyword>
<proteinExistence type="predicted"/>
<feature type="compositionally biased region" description="Polar residues" evidence="1">
    <location>
        <begin position="488"/>
        <end position="498"/>
    </location>
</feature>
<keyword evidence="2" id="KW-0472">Membrane</keyword>
<evidence type="ECO:0000256" key="2">
    <source>
        <dbReference type="SAM" id="Phobius"/>
    </source>
</evidence>
<keyword evidence="5" id="KW-1185">Reference proteome</keyword>
<dbReference type="AlphaFoldDB" id="A0A9J7BNG1"/>
<reference evidence="4" key="1">
    <citation type="submission" date="2021-04" db="EMBL/GenBank/DDBJ databases">
        <title>Phylogenetic analysis of Acidobacteriaceae.</title>
        <authorList>
            <person name="Qiu L."/>
            <person name="Zhang Q."/>
        </authorList>
    </citation>
    <scope>NUCLEOTIDE SEQUENCE</scope>
    <source>
        <strain evidence="4">DSM 25168</strain>
    </source>
</reference>
<name>A0A9J7BNG1_9BACT</name>
<feature type="transmembrane region" description="Helical" evidence="2">
    <location>
        <begin position="323"/>
        <end position="345"/>
    </location>
</feature>
<protein>
    <submittedName>
        <fullName evidence="4">ABC transporter permease</fullName>
    </submittedName>
</protein>
<dbReference type="InterPro" id="IPR025857">
    <property type="entry name" value="MacB_PCD"/>
</dbReference>
<feature type="compositionally biased region" description="Polar residues" evidence="1">
    <location>
        <begin position="510"/>
        <end position="519"/>
    </location>
</feature>
<evidence type="ECO:0000313" key="4">
    <source>
        <dbReference type="EMBL" id="UWZ84428.1"/>
    </source>
</evidence>
<evidence type="ECO:0000256" key="1">
    <source>
        <dbReference type="SAM" id="MobiDB-lite"/>
    </source>
</evidence>
<dbReference type="InterPro" id="IPR050250">
    <property type="entry name" value="Macrolide_Exporter_MacB"/>
</dbReference>
<sequence length="519" mass="56318">MAPEEAGLAARRQFGNAGLHQQNLRDQSRFLLLNHLWRDLRYAVRGMLRNPGFALTAILTLALGMGANVAVFALMDAILLRSLPVGSPQRLYFVDFAGAAGLGIAPPYPFLQRMQREAHSLESVAAYSGRAQLKIRPESSANFETANGARVSGNYYEVLGLRAALGRLLTAQDELLNPAVAVLSYDYWQTRYAGSAAALGSSFTLDGTSFTIVGVAPKGFSGLQPGHRDDITIPITTMNLGPHDGAGMLADHNSPWFQAVGRLAPGVSPAKARAEIDTLFQSYMTEFPVSAEARRDQFNHIELVSAAKGLGALRKQFERPLEALMAVVALVLLIACANITNLLLARATRPRTRVRRPHRAGSRTPPTAASAPYRDRSTLLCWSGCGPCRRLRCCAPSAAILLDWAAAHSTQLSFRWAVACLRPGAAAASYASLRRCSHPAYAAHRPSLRDERGLKNERVRASHEPRARPDCAAGCALADSARRGITFPENTAQSTQHRSWLLRRPGRPDANQSTGIWIS</sequence>
<dbReference type="EMBL" id="CP093313">
    <property type="protein sequence ID" value="UWZ84428.1"/>
    <property type="molecule type" value="Genomic_DNA"/>
</dbReference>
<evidence type="ECO:0000259" key="3">
    <source>
        <dbReference type="Pfam" id="PF12704"/>
    </source>
</evidence>
<organism evidence="4 5">
    <name type="scientific">Occallatibacter riparius</name>
    <dbReference type="NCBI Taxonomy" id="1002689"/>
    <lineage>
        <taxon>Bacteria</taxon>
        <taxon>Pseudomonadati</taxon>
        <taxon>Acidobacteriota</taxon>
        <taxon>Terriglobia</taxon>
        <taxon>Terriglobales</taxon>
        <taxon>Acidobacteriaceae</taxon>
        <taxon>Occallatibacter</taxon>
    </lineage>
</organism>
<evidence type="ECO:0000313" key="5">
    <source>
        <dbReference type="Proteomes" id="UP001059380"/>
    </source>
</evidence>
<keyword evidence="2" id="KW-0812">Transmembrane</keyword>
<dbReference type="KEGG" id="orp:MOP44_00490"/>
<dbReference type="Pfam" id="PF12704">
    <property type="entry name" value="MacB_PCD"/>
    <property type="match status" value="1"/>
</dbReference>
<accession>A0A9J7BNG1</accession>
<feature type="transmembrane region" description="Helical" evidence="2">
    <location>
        <begin position="53"/>
        <end position="79"/>
    </location>
</feature>
<dbReference type="GO" id="GO:0022857">
    <property type="term" value="F:transmembrane transporter activity"/>
    <property type="evidence" value="ECO:0007669"/>
    <property type="project" value="TreeGrafter"/>
</dbReference>
<feature type="region of interest" description="Disordered" evidence="1">
    <location>
        <begin position="487"/>
        <end position="519"/>
    </location>
</feature>
<gene>
    <name evidence="4" type="ORF">MOP44_00490</name>
</gene>
<dbReference type="GO" id="GO:0005886">
    <property type="term" value="C:plasma membrane"/>
    <property type="evidence" value="ECO:0007669"/>
    <property type="project" value="TreeGrafter"/>
</dbReference>
<dbReference type="PANTHER" id="PTHR30572">
    <property type="entry name" value="MEMBRANE COMPONENT OF TRANSPORTER-RELATED"/>
    <property type="match status" value="1"/>
</dbReference>
<dbReference type="Proteomes" id="UP001059380">
    <property type="component" value="Chromosome"/>
</dbReference>
<feature type="domain" description="MacB-like periplasmic core" evidence="3">
    <location>
        <begin position="55"/>
        <end position="278"/>
    </location>
</feature>
<dbReference type="PANTHER" id="PTHR30572:SF4">
    <property type="entry name" value="ABC TRANSPORTER PERMEASE YTRF"/>
    <property type="match status" value="1"/>
</dbReference>